<evidence type="ECO:0000256" key="2">
    <source>
        <dbReference type="ARBA" id="ARBA00006228"/>
    </source>
</evidence>
<dbReference type="PANTHER" id="PTHR34584:SF1">
    <property type="entry name" value="NA(+)_H(+) ANTIPORTER SUBUNIT E1"/>
    <property type="match status" value="1"/>
</dbReference>
<sequence>MMPHTATNLGRRFVSQLPLLVWLVVLWMLLWGSLSWLNLVTGIIVAALVTRVFFLPPVELSGRFNVFWAIVFVFTFLWDVVRGSITVALIALSPRLKPMSSVVAVPLHSKSDLVMLLVSLNISLVPGSLVVEADRLRSILYVHAIDTNNAEDVESAKHTVLTAERRIVRVIGSREDVALCERAWRQS</sequence>
<dbReference type="NCBIfam" id="NF006521">
    <property type="entry name" value="PRK08965.1-5"/>
    <property type="match status" value="1"/>
</dbReference>
<proteinExistence type="inferred from homology"/>
<evidence type="ECO:0000313" key="8">
    <source>
        <dbReference type="EMBL" id="PWB96111.1"/>
    </source>
</evidence>
<feature type="transmembrane region" description="Helical" evidence="7">
    <location>
        <begin position="12"/>
        <end position="30"/>
    </location>
</feature>
<dbReference type="InterPro" id="IPR002758">
    <property type="entry name" value="Cation_antiport_E"/>
</dbReference>
<keyword evidence="4 7" id="KW-0812">Transmembrane</keyword>
<accession>A0A2U1SWU7</accession>
<feature type="transmembrane region" description="Helical" evidence="7">
    <location>
        <begin position="66"/>
        <end position="93"/>
    </location>
</feature>
<dbReference type="EMBL" id="QEEX01000002">
    <property type="protein sequence ID" value="PWB96111.1"/>
    <property type="molecule type" value="Genomic_DNA"/>
</dbReference>
<dbReference type="Proteomes" id="UP000244978">
    <property type="component" value="Unassembled WGS sequence"/>
</dbReference>
<evidence type="ECO:0000256" key="7">
    <source>
        <dbReference type="SAM" id="Phobius"/>
    </source>
</evidence>
<dbReference type="Pfam" id="PF01899">
    <property type="entry name" value="MNHE"/>
    <property type="match status" value="1"/>
</dbReference>
<evidence type="ECO:0000256" key="6">
    <source>
        <dbReference type="ARBA" id="ARBA00023136"/>
    </source>
</evidence>
<protein>
    <submittedName>
        <fullName evidence="8">Na+/H+ antiporter subunit E</fullName>
    </submittedName>
</protein>
<evidence type="ECO:0000256" key="1">
    <source>
        <dbReference type="ARBA" id="ARBA00004651"/>
    </source>
</evidence>
<dbReference type="PANTHER" id="PTHR34584">
    <property type="entry name" value="NA(+)/H(+) ANTIPORTER SUBUNIT E1"/>
    <property type="match status" value="1"/>
</dbReference>
<feature type="transmembrane region" description="Helical" evidence="7">
    <location>
        <begin position="113"/>
        <end position="131"/>
    </location>
</feature>
<dbReference type="GO" id="GO:0005886">
    <property type="term" value="C:plasma membrane"/>
    <property type="evidence" value="ECO:0007669"/>
    <property type="project" value="UniProtKB-SubCell"/>
</dbReference>
<comment type="caution">
    <text evidence="8">The sequence shown here is derived from an EMBL/GenBank/DDBJ whole genome shotgun (WGS) entry which is preliminary data.</text>
</comment>
<dbReference type="GO" id="GO:0008324">
    <property type="term" value="F:monoatomic cation transmembrane transporter activity"/>
    <property type="evidence" value="ECO:0007669"/>
    <property type="project" value="InterPro"/>
</dbReference>
<feature type="transmembrane region" description="Helical" evidence="7">
    <location>
        <begin position="36"/>
        <end position="54"/>
    </location>
</feature>
<evidence type="ECO:0000256" key="5">
    <source>
        <dbReference type="ARBA" id="ARBA00022989"/>
    </source>
</evidence>
<organism evidence="8 9">
    <name type="scientific">Homoserinimonas hongtaonis</name>
    <dbReference type="NCBI Taxonomy" id="2079791"/>
    <lineage>
        <taxon>Bacteria</taxon>
        <taxon>Bacillati</taxon>
        <taxon>Actinomycetota</taxon>
        <taxon>Actinomycetes</taxon>
        <taxon>Micrococcales</taxon>
        <taxon>Microbacteriaceae</taxon>
        <taxon>Homoserinimonas</taxon>
    </lineage>
</organism>
<gene>
    <name evidence="8" type="ORF">DF220_12065</name>
</gene>
<evidence type="ECO:0000256" key="4">
    <source>
        <dbReference type="ARBA" id="ARBA00022692"/>
    </source>
</evidence>
<keyword evidence="6 7" id="KW-0472">Membrane</keyword>
<keyword evidence="3" id="KW-1003">Cell membrane</keyword>
<evidence type="ECO:0000313" key="9">
    <source>
        <dbReference type="Proteomes" id="UP000244978"/>
    </source>
</evidence>
<comment type="subcellular location">
    <subcellularLocation>
        <location evidence="1">Cell membrane</location>
        <topology evidence="1">Multi-pass membrane protein</topology>
    </subcellularLocation>
</comment>
<reference evidence="9" key="1">
    <citation type="submission" date="2018-04" db="EMBL/GenBank/DDBJ databases">
        <authorList>
            <person name="Liu S."/>
            <person name="Wang Z."/>
            <person name="Li J."/>
        </authorList>
    </citation>
    <scope>NUCLEOTIDE SEQUENCE [LARGE SCALE GENOMIC DNA]</scope>
    <source>
        <strain evidence="9">S1194</strain>
    </source>
</reference>
<keyword evidence="5 7" id="KW-1133">Transmembrane helix</keyword>
<keyword evidence="9" id="KW-1185">Reference proteome</keyword>
<dbReference type="AlphaFoldDB" id="A0A2U1SWU7"/>
<name>A0A2U1SWU7_9MICO</name>
<evidence type="ECO:0000256" key="3">
    <source>
        <dbReference type="ARBA" id="ARBA00022475"/>
    </source>
</evidence>
<comment type="similarity">
    <text evidence="2">Belongs to the CPA3 antiporters (TC 2.A.63) subunit E family.</text>
</comment>